<keyword evidence="3" id="KW-1185">Reference proteome</keyword>
<gene>
    <name evidence="2" type="ORF">KOI35_38810</name>
</gene>
<feature type="region of interest" description="Disordered" evidence="1">
    <location>
        <begin position="1"/>
        <end position="44"/>
    </location>
</feature>
<evidence type="ECO:0000313" key="3">
    <source>
        <dbReference type="Proteomes" id="UP001519654"/>
    </source>
</evidence>
<accession>A0ABS5Z1B0</accession>
<dbReference type="Proteomes" id="UP001519654">
    <property type="component" value="Unassembled WGS sequence"/>
</dbReference>
<protein>
    <submittedName>
        <fullName evidence="2">Uncharacterized protein</fullName>
    </submittedName>
</protein>
<sequence length="152" mass="16441">MTGGYVLGEQQRNDDRSSGGGVAGPSDPTDSPSPAFTPPGPFCLDEARQTAESEGFTSELWQVLKVRIDRTNTMVWVCMDRNGGYFYQSWSNVDRPLVQNKTGLFLPGVVEADGTYRATAPDGNVFTVSKTKLTVTFASGKAPQTDKARPVD</sequence>
<organism evidence="2 3">
    <name type="scientific">Paractinoplanes bogorensis</name>
    <dbReference type="NCBI Taxonomy" id="1610840"/>
    <lineage>
        <taxon>Bacteria</taxon>
        <taxon>Bacillati</taxon>
        <taxon>Actinomycetota</taxon>
        <taxon>Actinomycetes</taxon>
        <taxon>Micromonosporales</taxon>
        <taxon>Micromonosporaceae</taxon>
        <taxon>Paractinoplanes</taxon>
    </lineage>
</organism>
<evidence type="ECO:0000256" key="1">
    <source>
        <dbReference type="SAM" id="MobiDB-lite"/>
    </source>
</evidence>
<dbReference type="EMBL" id="JAHKKG010000015">
    <property type="protein sequence ID" value="MBU2669479.1"/>
    <property type="molecule type" value="Genomic_DNA"/>
</dbReference>
<evidence type="ECO:0000313" key="2">
    <source>
        <dbReference type="EMBL" id="MBU2669479.1"/>
    </source>
</evidence>
<dbReference type="RefSeq" id="WP_215794162.1">
    <property type="nucleotide sequence ID" value="NZ_JAHKKG010000015.1"/>
</dbReference>
<name>A0ABS5Z1B0_9ACTN</name>
<reference evidence="2 3" key="1">
    <citation type="submission" date="2021-06" db="EMBL/GenBank/DDBJ databases">
        <title>Actinoplanes lichenicola sp. nov., and Actinoplanes ovalisporus sp. nov., isolated from lichen in Thailand.</title>
        <authorList>
            <person name="Saeng-In P."/>
            <person name="Kanchanasin P."/>
            <person name="Yuki M."/>
            <person name="Kudo T."/>
            <person name="Ohkuma M."/>
            <person name="Phongsopitanun W."/>
            <person name="Tanasupawat S."/>
        </authorList>
    </citation>
    <scope>NUCLEOTIDE SEQUENCE [LARGE SCALE GENOMIC DNA]</scope>
    <source>
        <strain evidence="2 3">NBRC 110975</strain>
    </source>
</reference>
<comment type="caution">
    <text evidence="2">The sequence shown here is derived from an EMBL/GenBank/DDBJ whole genome shotgun (WGS) entry which is preliminary data.</text>
</comment>
<proteinExistence type="predicted"/>